<reference evidence="9" key="1">
    <citation type="submission" date="2021-08" db="EMBL/GenBank/DDBJ databases">
        <title>WGS assembly of Ceratopteris richardii.</title>
        <authorList>
            <person name="Marchant D.B."/>
            <person name="Chen G."/>
            <person name="Jenkins J."/>
            <person name="Shu S."/>
            <person name="Leebens-Mack J."/>
            <person name="Grimwood J."/>
            <person name="Schmutz J."/>
            <person name="Soltis P."/>
            <person name="Soltis D."/>
            <person name="Chen Z.-H."/>
        </authorList>
    </citation>
    <scope>NUCLEOTIDE SEQUENCE</scope>
    <source>
        <strain evidence="9">Whitten #5841</strain>
        <tissue evidence="9">Leaf</tissue>
    </source>
</reference>
<dbReference type="PANTHER" id="PTHR47989:SF36">
    <property type="entry name" value="PROTEIN KINASE DOMAIN-CONTAINING PROTEIN"/>
    <property type="match status" value="1"/>
</dbReference>
<name>A0A8T2U6T3_CERRI</name>
<dbReference type="EMBL" id="CM035413">
    <property type="protein sequence ID" value="KAH7431527.1"/>
    <property type="molecule type" value="Genomic_DNA"/>
</dbReference>
<evidence type="ECO:0000256" key="4">
    <source>
        <dbReference type="ARBA" id="ARBA00022840"/>
    </source>
</evidence>
<dbReference type="PROSITE" id="PS00107">
    <property type="entry name" value="PROTEIN_KINASE_ATP"/>
    <property type="match status" value="1"/>
</dbReference>
<dbReference type="Pfam" id="PF00069">
    <property type="entry name" value="Pkinase"/>
    <property type="match status" value="1"/>
</dbReference>
<dbReference type="AlphaFoldDB" id="A0A8T2U6T3"/>
<evidence type="ECO:0000259" key="8">
    <source>
        <dbReference type="PROSITE" id="PS50011"/>
    </source>
</evidence>
<dbReference type="GO" id="GO:0005524">
    <property type="term" value="F:ATP binding"/>
    <property type="evidence" value="ECO:0007669"/>
    <property type="project" value="UniProtKB-UniRule"/>
</dbReference>
<comment type="similarity">
    <text evidence="6">Belongs to the protein kinase superfamily.</text>
</comment>
<evidence type="ECO:0000256" key="3">
    <source>
        <dbReference type="ARBA" id="ARBA00022777"/>
    </source>
</evidence>
<feature type="binding site" evidence="5">
    <location>
        <position position="146"/>
    </location>
    <ligand>
        <name>ATP</name>
        <dbReference type="ChEBI" id="CHEBI:30616"/>
    </ligand>
</feature>
<dbReference type="Gene3D" id="3.30.200.20">
    <property type="entry name" value="Phosphorylase Kinase, domain 1"/>
    <property type="match status" value="1"/>
</dbReference>
<evidence type="ECO:0000256" key="1">
    <source>
        <dbReference type="ARBA" id="ARBA00022679"/>
    </source>
</evidence>
<accession>A0A8T2U6T3</accession>
<organism evidence="9 10">
    <name type="scientific">Ceratopteris richardii</name>
    <name type="common">Triangle waterfern</name>
    <dbReference type="NCBI Taxonomy" id="49495"/>
    <lineage>
        <taxon>Eukaryota</taxon>
        <taxon>Viridiplantae</taxon>
        <taxon>Streptophyta</taxon>
        <taxon>Embryophyta</taxon>
        <taxon>Tracheophyta</taxon>
        <taxon>Polypodiopsida</taxon>
        <taxon>Polypodiidae</taxon>
        <taxon>Polypodiales</taxon>
        <taxon>Pteridineae</taxon>
        <taxon>Pteridaceae</taxon>
        <taxon>Parkerioideae</taxon>
        <taxon>Ceratopteris</taxon>
    </lineage>
</organism>
<evidence type="ECO:0000256" key="5">
    <source>
        <dbReference type="PROSITE-ProRule" id="PRU10141"/>
    </source>
</evidence>
<evidence type="ECO:0000313" key="9">
    <source>
        <dbReference type="EMBL" id="KAH7431527.1"/>
    </source>
</evidence>
<dbReference type="Proteomes" id="UP000825935">
    <property type="component" value="Chromosome 8"/>
</dbReference>
<protein>
    <recommendedName>
        <fullName evidence="8">Protein kinase domain-containing protein</fullName>
    </recommendedName>
</protein>
<evidence type="ECO:0000256" key="2">
    <source>
        <dbReference type="ARBA" id="ARBA00022741"/>
    </source>
</evidence>
<dbReference type="InterPro" id="IPR017441">
    <property type="entry name" value="Protein_kinase_ATP_BS"/>
</dbReference>
<dbReference type="InterPro" id="IPR008271">
    <property type="entry name" value="Ser/Thr_kinase_AS"/>
</dbReference>
<dbReference type="SUPFAM" id="SSF56112">
    <property type="entry name" value="Protein kinase-like (PK-like)"/>
    <property type="match status" value="1"/>
</dbReference>
<dbReference type="CDD" id="cd14066">
    <property type="entry name" value="STKc_IRAK"/>
    <property type="match status" value="1"/>
</dbReference>
<dbReference type="InterPro" id="IPR011009">
    <property type="entry name" value="Kinase-like_dom_sf"/>
</dbReference>
<keyword evidence="3" id="KW-0418">Kinase</keyword>
<keyword evidence="2 5" id="KW-0547">Nucleotide-binding</keyword>
<dbReference type="OrthoDB" id="543156at2759"/>
<keyword evidence="4 5" id="KW-0067">ATP-binding</keyword>
<comment type="caution">
    <text evidence="9">The sequence shown here is derived from an EMBL/GenBank/DDBJ whole genome shotgun (WGS) entry which is preliminary data.</text>
</comment>
<keyword evidence="10" id="KW-1185">Reference proteome</keyword>
<dbReference type="GO" id="GO:0004674">
    <property type="term" value="F:protein serine/threonine kinase activity"/>
    <property type="evidence" value="ECO:0007669"/>
    <property type="project" value="UniProtKB-KW"/>
</dbReference>
<evidence type="ECO:0000256" key="7">
    <source>
        <dbReference type="SAM" id="Phobius"/>
    </source>
</evidence>
<dbReference type="Gene3D" id="1.10.510.10">
    <property type="entry name" value="Transferase(Phosphotransferase) domain 1"/>
    <property type="match status" value="1"/>
</dbReference>
<keyword evidence="6" id="KW-0723">Serine/threonine-protein kinase</keyword>
<dbReference type="PROSITE" id="PS50011">
    <property type="entry name" value="PROTEIN_KINASE_DOM"/>
    <property type="match status" value="1"/>
</dbReference>
<gene>
    <name evidence="9" type="ORF">KP509_08G053800</name>
</gene>
<dbReference type="SMART" id="SM00220">
    <property type="entry name" value="S_TKc"/>
    <property type="match status" value="1"/>
</dbReference>
<evidence type="ECO:0000313" key="10">
    <source>
        <dbReference type="Proteomes" id="UP000825935"/>
    </source>
</evidence>
<keyword evidence="7" id="KW-0812">Transmembrane</keyword>
<dbReference type="PROSITE" id="PS00108">
    <property type="entry name" value="PROTEIN_KINASE_ST"/>
    <property type="match status" value="1"/>
</dbReference>
<dbReference type="FunFam" id="1.10.510.10:FF:000095">
    <property type="entry name" value="protein STRUBBELIG-RECEPTOR FAMILY 8"/>
    <property type="match status" value="1"/>
</dbReference>
<keyword evidence="7" id="KW-1133">Transmembrane helix</keyword>
<sequence>MLAERPLPSVSFPALPLQSPLVPHNLPKHSKSSSHLSVFIALGIVITIISTILVALLVLLIRRKKRELKRSRKRKRSTLPLWKKDVMQSPARHFRRWKKGNSSSFERYRYIQIKKATDDFSTIIGRGGFGTVYKARFENGLIAAVKRMNAITKHSQREFCKEMEFLGRLHHRHLVRLHGFCIKGHERFLVYEYMENGSLREHLQGAETKNPLTWQSRLQIAIDVASALEYLHCYCEPPLCHRDIKSSNILLDDKLTAKVADFGLAHAAPKSNSSVQQTTTDIQGTPGYMDPEYLTTRRLTDKSDIYSYGVLLLELVTGRAAVQDNVNLVEWTKRNLATGGSILSIIDPDVKRTCDIEELKGLLTLVRMCTRDEGNRRPSIQQVIRWLQEKLDLNNTENLHSSTSMISRDYLIHDEPGSYLSVSDEVGSLISTVSPYNLSQCCVSFRFETTSPIPPVPEWE</sequence>
<keyword evidence="7" id="KW-0472">Membrane</keyword>
<dbReference type="PANTHER" id="PTHR47989">
    <property type="entry name" value="OS01G0750732 PROTEIN"/>
    <property type="match status" value="1"/>
</dbReference>
<evidence type="ECO:0000256" key="6">
    <source>
        <dbReference type="RuleBase" id="RU000304"/>
    </source>
</evidence>
<feature type="transmembrane region" description="Helical" evidence="7">
    <location>
        <begin position="36"/>
        <end position="61"/>
    </location>
</feature>
<dbReference type="FunFam" id="3.30.200.20:FF:000420">
    <property type="entry name" value="Putative receptor-like protein kinase"/>
    <property type="match status" value="1"/>
</dbReference>
<proteinExistence type="inferred from homology"/>
<feature type="domain" description="Protein kinase" evidence="8">
    <location>
        <begin position="118"/>
        <end position="391"/>
    </location>
</feature>
<dbReference type="InterPro" id="IPR000719">
    <property type="entry name" value="Prot_kinase_dom"/>
</dbReference>
<dbReference type="OMA" id="IREDSQE"/>
<keyword evidence="1" id="KW-0808">Transferase</keyword>